<keyword evidence="2" id="KW-0677">Repeat</keyword>
<keyword evidence="11" id="KW-1185">Reference proteome</keyword>
<dbReference type="EMBL" id="JARAOO010000013">
    <property type="protein sequence ID" value="KAJ7947243.1"/>
    <property type="molecule type" value="Genomic_DNA"/>
</dbReference>
<dbReference type="Gene3D" id="1.10.10.10">
    <property type="entry name" value="Winged helix-like DNA-binding domain superfamily/Winged helix DNA-binding domain"/>
    <property type="match status" value="1"/>
</dbReference>
<dbReference type="Pfam" id="PF00931">
    <property type="entry name" value="NB-ARC"/>
    <property type="match status" value="1"/>
</dbReference>
<dbReference type="PANTHER" id="PTHR36766">
    <property type="entry name" value="PLANT BROAD-SPECTRUM MILDEW RESISTANCE PROTEIN RPW8"/>
    <property type="match status" value="1"/>
</dbReference>
<feature type="domain" description="NB-ARC" evidence="6">
    <location>
        <begin position="165"/>
        <end position="334"/>
    </location>
</feature>
<dbReference type="FunFam" id="1.10.10.10:FF:000322">
    <property type="entry name" value="Probable disease resistance protein At1g63360"/>
    <property type="match status" value="1"/>
</dbReference>
<dbReference type="FunFam" id="3.40.50.300:FF:001091">
    <property type="entry name" value="Probable disease resistance protein At1g61300"/>
    <property type="match status" value="1"/>
</dbReference>
<dbReference type="AlphaFoldDB" id="A0AAD7KX67"/>
<dbReference type="Pfam" id="PF25019">
    <property type="entry name" value="LRR_R13L1-DRL21"/>
    <property type="match status" value="1"/>
</dbReference>
<dbReference type="SUPFAM" id="SSF52540">
    <property type="entry name" value="P-loop containing nucleoside triphosphate hydrolases"/>
    <property type="match status" value="1"/>
</dbReference>
<dbReference type="GO" id="GO:0043531">
    <property type="term" value="F:ADP binding"/>
    <property type="evidence" value="ECO:0007669"/>
    <property type="project" value="InterPro"/>
</dbReference>
<dbReference type="InterPro" id="IPR056789">
    <property type="entry name" value="LRR_R13L1-DRL21"/>
</dbReference>
<keyword evidence="4" id="KW-0611">Plant defense</keyword>
<dbReference type="Gene3D" id="1.10.8.430">
    <property type="entry name" value="Helical domain of apoptotic protease-activating factors"/>
    <property type="match status" value="1"/>
</dbReference>
<evidence type="ECO:0000256" key="3">
    <source>
        <dbReference type="ARBA" id="ARBA00022741"/>
    </source>
</evidence>
<dbReference type="InterPro" id="IPR002182">
    <property type="entry name" value="NB-ARC"/>
</dbReference>
<evidence type="ECO:0000259" key="7">
    <source>
        <dbReference type="Pfam" id="PF18052"/>
    </source>
</evidence>
<proteinExistence type="predicted"/>
<dbReference type="Pfam" id="PF23559">
    <property type="entry name" value="WHD_DRP"/>
    <property type="match status" value="1"/>
</dbReference>
<evidence type="ECO:0000259" key="9">
    <source>
        <dbReference type="Pfam" id="PF25019"/>
    </source>
</evidence>
<evidence type="ECO:0000256" key="4">
    <source>
        <dbReference type="ARBA" id="ARBA00022821"/>
    </source>
</evidence>
<dbReference type="InterPro" id="IPR003591">
    <property type="entry name" value="Leu-rich_rpt_typical-subtyp"/>
</dbReference>
<feature type="domain" description="R13L1/DRL21-like LRR repeat region" evidence="9">
    <location>
        <begin position="674"/>
        <end position="801"/>
    </location>
</feature>
<dbReference type="InterPro" id="IPR032675">
    <property type="entry name" value="LRR_dom_sf"/>
</dbReference>
<dbReference type="Gene3D" id="3.80.10.10">
    <property type="entry name" value="Ribonuclease Inhibitor"/>
    <property type="match status" value="3"/>
</dbReference>
<evidence type="ECO:0000259" key="8">
    <source>
        <dbReference type="Pfam" id="PF23559"/>
    </source>
</evidence>
<protein>
    <submittedName>
        <fullName evidence="10">Disease resistance protein</fullName>
    </submittedName>
</protein>
<dbReference type="InterPro" id="IPR001611">
    <property type="entry name" value="Leu-rich_rpt"/>
</dbReference>
<reference evidence="10" key="1">
    <citation type="journal article" date="2023" name="Science">
        <title>Elucidation of the pathway for biosynthesis of saponin adjuvants from the soapbark tree.</title>
        <authorList>
            <person name="Reed J."/>
            <person name="Orme A."/>
            <person name="El-Demerdash A."/>
            <person name="Owen C."/>
            <person name="Martin L.B.B."/>
            <person name="Misra R.C."/>
            <person name="Kikuchi S."/>
            <person name="Rejzek M."/>
            <person name="Martin A.C."/>
            <person name="Harkess A."/>
            <person name="Leebens-Mack J."/>
            <person name="Louveau T."/>
            <person name="Stephenson M.J."/>
            <person name="Osbourn A."/>
        </authorList>
    </citation>
    <scope>NUCLEOTIDE SEQUENCE</scope>
    <source>
        <strain evidence="10">S10</strain>
    </source>
</reference>
<dbReference type="SUPFAM" id="SSF52058">
    <property type="entry name" value="L domain-like"/>
    <property type="match status" value="2"/>
</dbReference>
<dbReference type="GO" id="GO:0051707">
    <property type="term" value="P:response to other organism"/>
    <property type="evidence" value="ECO:0007669"/>
    <property type="project" value="UniProtKB-ARBA"/>
</dbReference>
<evidence type="ECO:0000256" key="2">
    <source>
        <dbReference type="ARBA" id="ARBA00022737"/>
    </source>
</evidence>
<dbReference type="InterPro" id="IPR058922">
    <property type="entry name" value="WHD_DRP"/>
</dbReference>
<organism evidence="10 11">
    <name type="scientific">Quillaja saponaria</name>
    <name type="common">Soap bark tree</name>
    <dbReference type="NCBI Taxonomy" id="32244"/>
    <lineage>
        <taxon>Eukaryota</taxon>
        <taxon>Viridiplantae</taxon>
        <taxon>Streptophyta</taxon>
        <taxon>Embryophyta</taxon>
        <taxon>Tracheophyta</taxon>
        <taxon>Spermatophyta</taxon>
        <taxon>Magnoliopsida</taxon>
        <taxon>eudicotyledons</taxon>
        <taxon>Gunneridae</taxon>
        <taxon>Pentapetalae</taxon>
        <taxon>rosids</taxon>
        <taxon>fabids</taxon>
        <taxon>Fabales</taxon>
        <taxon>Quillajaceae</taxon>
        <taxon>Quillaja</taxon>
    </lineage>
</organism>
<evidence type="ECO:0000256" key="1">
    <source>
        <dbReference type="ARBA" id="ARBA00022614"/>
    </source>
</evidence>
<dbReference type="KEGG" id="qsa:O6P43_032079"/>
<accession>A0AAD7KX67</accession>
<feature type="domain" description="Disease resistance protein winged helix" evidence="8">
    <location>
        <begin position="421"/>
        <end position="489"/>
    </location>
</feature>
<dbReference type="PRINTS" id="PR00364">
    <property type="entry name" value="DISEASERSIST"/>
</dbReference>
<dbReference type="Proteomes" id="UP001163823">
    <property type="component" value="Chromosome 13"/>
</dbReference>
<evidence type="ECO:0000313" key="10">
    <source>
        <dbReference type="EMBL" id="KAJ7947243.1"/>
    </source>
</evidence>
<dbReference type="Pfam" id="PF13855">
    <property type="entry name" value="LRR_8"/>
    <property type="match status" value="1"/>
</dbReference>
<keyword evidence="3" id="KW-0547">Nucleotide-binding</keyword>
<dbReference type="InterPro" id="IPR027417">
    <property type="entry name" value="P-loop_NTPase"/>
</dbReference>
<dbReference type="Pfam" id="PF18052">
    <property type="entry name" value="Rx_N"/>
    <property type="match status" value="1"/>
</dbReference>
<dbReference type="GO" id="GO:0006952">
    <property type="term" value="P:defense response"/>
    <property type="evidence" value="ECO:0007669"/>
    <property type="project" value="UniProtKB-KW"/>
</dbReference>
<comment type="caution">
    <text evidence="10">The sequence shown here is derived from an EMBL/GenBank/DDBJ whole genome shotgun (WGS) entry which is preliminary data.</text>
</comment>
<keyword evidence="5" id="KW-0067">ATP-binding</keyword>
<feature type="domain" description="Disease resistance N-terminal" evidence="7">
    <location>
        <begin position="11"/>
        <end position="101"/>
    </location>
</feature>
<gene>
    <name evidence="10" type="ORF">O6P43_032079</name>
</gene>
<dbReference type="SMART" id="SM00369">
    <property type="entry name" value="LRR_TYP"/>
    <property type="match status" value="2"/>
</dbReference>
<keyword evidence="1" id="KW-0433">Leucine-rich repeat</keyword>
<dbReference type="InterPro" id="IPR036388">
    <property type="entry name" value="WH-like_DNA-bd_sf"/>
</dbReference>
<dbReference type="PANTHER" id="PTHR36766:SF40">
    <property type="entry name" value="DISEASE RESISTANCE PROTEIN RGA3"/>
    <property type="match status" value="1"/>
</dbReference>
<dbReference type="Gene3D" id="1.20.5.4130">
    <property type="match status" value="1"/>
</dbReference>
<name>A0AAD7KX67_QUISA</name>
<evidence type="ECO:0000259" key="6">
    <source>
        <dbReference type="Pfam" id="PF00931"/>
    </source>
</evidence>
<dbReference type="InterPro" id="IPR042197">
    <property type="entry name" value="Apaf_helical"/>
</dbReference>
<dbReference type="Gene3D" id="3.40.50.300">
    <property type="entry name" value="P-loop containing nucleotide triphosphate hydrolases"/>
    <property type="match status" value="1"/>
</dbReference>
<evidence type="ECO:0000313" key="11">
    <source>
        <dbReference type="Proteomes" id="UP001163823"/>
    </source>
</evidence>
<sequence length="1247" mass="141181">MAVELVGGAILSSFLSTLFDKMASPDVSNFIRGKKLDHKLLERLEITLHSVNAVLNDAEKKQIRDPEVKRWLDRLTDAVYEADDLLDEISTKAKTKKKVRSFISTNFGSYDRELGARLEEIFNKVEFIAKDKDVLRLEKGVGENLSTKTPSTSLVEVSEVYGRDNDKNHIINLLLDDASNDNKISVIPIVGMGGIGKTTLAQLVYNDDKVKLDFNLKAWVCVSEEFDVLKVTKTVIEAITLCNCDIKDLNLLQLDLKNRLMGKKFLLVLDDVWNENYVDWDTLCSPFRYGAQGSKVIVTTRSEKVALIMQTIPAYHLGHLSNQDCWLLFARHALGSNDSELDPSLERIGRGIVKKCQGLPLAAKTLGGLLRSKPNIKDWMIILKSDIWDLPENESKIIPALRLSYHYLPPNLKRCFAYCSIFPKDYEFQKEELILLWMAENFLQSSSKGKRLEEAGDEYFSDLVSRSFFQRSRSNNQWFVMHDLIHDLAKFVAGGFCFMSEDDDVHKLTTRIHHLSYDMLSTVTGFEHFCGAKNLRTFLPLNSMRVTLHLPKKVPDLLLLTFRCLRVFSLSGYEIDVLPSSIGQLIHLRYLDLSSTNIKRLPRSITALYNLQTLKLCRCENLTTLPKDMQDLVNLRYLDISGTHLEEMPTGMSRLKSIQFLSAFIVGDKKGSGIGELGELPNLCLSLSIQKLQHVSNAKDASEARLKEKKDLECLTLSWDLIAGTDNSQLERDIGVLGKLQPHTNLQKLRIGGYGGTRFPDWVGHRSYHCIVSLHIFNCRCCCQLPPLGQLLSLKKLRLESLDGLVIIGREFYKSDSSSRAPFLSLETLEFVGISSWKQWLSYEAKGEVDAFLNLQELKIRECPKLAGDLPTHLPSLTRLKIIGCEQLVYSLPRSSAMDELRIIRSKNVISLQELPLSPRSLTITGHRLLESMFKAMTLSETTRLQHLHVSDCSTAISFPQGCLPISLKTLKITNCRKLEFPILQRQCHMSLESLQIIGSCVSLISFSIDTFPSLKSLYIKQCENFASLSVSKGHLHHLKDMEIHDCPNFLFFPGEGLPAFCLNKLFISNCVKLKSLPKQMHSLLPALSKFYVQRCPEIESFPEGGLPPQLRSLEIRFCKKLFARQIDWNLPSLNYVCVSVENENIKSFPDEGLLPASLSVLYLHDLLSLERLDGKGIQHLASLKTLHICRCLRLKSLTEESLPASLKFLYIKGCPLLEKHCLNKKGKFWAKIAHIPLIFIDGKLIS</sequence>
<evidence type="ECO:0000256" key="5">
    <source>
        <dbReference type="ARBA" id="ARBA00022840"/>
    </source>
</evidence>
<dbReference type="InterPro" id="IPR041118">
    <property type="entry name" value="Rx_N"/>
</dbReference>
<dbReference type="GO" id="GO:0005524">
    <property type="term" value="F:ATP binding"/>
    <property type="evidence" value="ECO:0007669"/>
    <property type="project" value="UniProtKB-KW"/>
</dbReference>